<dbReference type="Proteomes" id="UP001596074">
    <property type="component" value="Unassembled WGS sequence"/>
</dbReference>
<proteinExistence type="predicted"/>
<comment type="caution">
    <text evidence="2">The sequence shown here is derived from an EMBL/GenBank/DDBJ whole genome shotgun (WGS) entry which is preliminary data.</text>
</comment>
<organism evidence="2 3">
    <name type="scientific">Actinomadura rugatobispora</name>
    <dbReference type="NCBI Taxonomy" id="1994"/>
    <lineage>
        <taxon>Bacteria</taxon>
        <taxon>Bacillati</taxon>
        <taxon>Actinomycetota</taxon>
        <taxon>Actinomycetes</taxon>
        <taxon>Streptosporangiales</taxon>
        <taxon>Thermomonosporaceae</taxon>
        <taxon>Actinomadura</taxon>
    </lineage>
</organism>
<dbReference type="Pfam" id="PF20408">
    <property type="entry name" value="Abhydrolase_11"/>
    <property type="match status" value="1"/>
</dbReference>
<accession>A0ABW1AIN4</accession>
<gene>
    <name evidence="2" type="ORF">ACFPZN_53575</name>
</gene>
<evidence type="ECO:0000313" key="3">
    <source>
        <dbReference type="Proteomes" id="UP001596074"/>
    </source>
</evidence>
<evidence type="ECO:0000313" key="2">
    <source>
        <dbReference type="EMBL" id="MFC5754502.1"/>
    </source>
</evidence>
<dbReference type="EMBL" id="JBHSON010000158">
    <property type="protein sequence ID" value="MFC5754502.1"/>
    <property type="molecule type" value="Genomic_DNA"/>
</dbReference>
<protein>
    <submittedName>
        <fullName evidence="2">Dienelactone hydrolase family protein</fullName>
        <ecNumber evidence="2">3.1.-.-</ecNumber>
    </submittedName>
</protein>
<name>A0ABW1AIN4_9ACTN</name>
<keyword evidence="3" id="KW-1185">Reference proteome</keyword>
<dbReference type="GO" id="GO:0016787">
    <property type="term" value="F:hydrolase activity"/>
    <property type="evidence" value="ECO:0007669"/>
    <property type="project" value="UniProtKB-KW"/>
</dbReference>
<dbReference type="InterPro" id="IPR046879">
    <property type="entry name" value="KANL3/Tex30_Abhydrolase"/>
</dbReference>
<dbReference type="RefSeq" id="WP_378292667.1">
    <property type="nucleotide sequence ID" value="NZ_JBHSON010000158.1"/>
</dbReference>
<dbReference type="SUPFAM" id="SSF53474">
    <property type="entry name" value="alpha/beta-Hydrolases"/>
    <property type="match status" value="1"/>
</dbReference>
<evidence type="ECO:0000259" key="1">
    <source>
        <dbReference type="Pfam" id="PF20408"/>
    </source>
</evidence>
<keyword evidence="2" id="KW-0378">Hydrolase</keyword>
<sequence>MTGVQVPVGDVLLEGDLVEPSGSRGMIVFAHGSGSGRHSPRNRQVAIALNAEGFGTLLFDLLTVDEETEDRRTARLRFDVPLLAGRLGEVVAWVRAEGPVGLFGASTGAAAALVAAAASAESVGAVVSRGGRPDLAARALEEVRAPTLLIVGGRDLEVLSLNERALEGMDQSVGHRLTVVPGAGHLFEEPGALEEVARLSAEWFSANLREWPAP</sequence>
<dbReference type="InterPro" id="IPR029058">
    <property type="entry name" value="AB_hydrolase_fold"/>
</dbReference>
<reference evidence="3" key="1">
    <citation type="journal article" date="2019" name="Int. J. Syst. Evol. Microbiol.">
        <title>The Global Catalogue of Microorganisms (GCM) 10K type strain sequencing project: providing services to taxonomists for standard genome sequencing and annotation.</title>
        <authorList>
            <consortium name="The Broad Institute Genomics Platform"/>
            <consortium name="The Broad Institute Genome Sequencing Center for Infectious Disease"/>
            <person name="Wu L."/>
            <person name="Ma J."/>
        </authorList>
    </citation>
    <scope>NUCLEOTIDE SEQUENCE [LARGE SCALE GENOMIC DNA]</scope>
    <source>
        <strain evidence="3">KCTC 42087</strain>
    </source>
</reference>
<dbReference type="EC" id="3.1.-.-" evidence="2"/>
<dbReference type="Gene3D" id="3.40.50.1820">
    <property type="entry name" value="alpha/beta hydrolase"/>
    <property type="match status" value="1"/>
</dbReference>
<feature type="domain" description="KANL3/Tex30 alpha/beta hydrolase-like" evidence="1">
    <location>
        <begin position="25"/>
        <end position="189"/>
    </location>
</feature>